<dbReference type="EMBL" id="BLXT01003598">
    <property type="protein sequence ID" value="GFO02501.1"/>
    <property type="molecule type" value="Genomic_DNA"/>
</dbReference>
<gene>
    <name evidence="1" type="ORF">PoB_002900600</name>
</gene>
<evidence type="ECO:0000313" key="1">
    <source>
        <dbReference type="EMBL" id="GFO02501.1"/>
    </source>
</evidence>
<name>A0AAV3ZU23_9GAST</name>
<dbReference type="Proteomes" id="UP000735302">
    <property type="component" value="Unassembled WGS sequence"/>
</dbReference>
<evidence type="ECO:0000313" key="2">
    <source>
        <dbReference type="Proteomes" id="UP000735302"/>
    </source>
</evidence>
<sequence>MNNSTSTSGTSTPVLSISTISINSTLSIRDINNSTISIRDIDNSTLTIRDINNSTVSHNRDIKNINNFILNLHSGLKFHILSIPTTSYQLAQHSGLP</sequence>
<accession>A0AAV3ZU23</accession>
<protein>
    <submittedName>
        <fullName evidence="1">Uncharacterized protein</fullName>
    </submittedName>
</protein>
<dbReference type="AlphaFoldDB" id="A0AAV3ZU23"/>
<proteinExistence type="predicted"/>
<reference evidence="1 2" key="1">
    <citation type="journal article" date="2021" name="Elife">
        <title>Chloroplast acquisition without the gene transfer in kleptoplastic sea slugs, Plakobranchus ocellatus.</title>
        <authorList>
            <person name="Maeda T."/>
            <person name="Takahashi S."/>
            <person name="Yoshida T."/>
            <person name="Shimamura S."/>
            <person name="Takaki Y."/>
            <person name="Nagai Y."/>
            <person name="Toyoda A."/>
            <person name="Suzuki Y."/>
            <person name="Arimoto A."/>
            <person name="Ishii H."/>
            <person name="Satoh N."/>
            <person name="Nishiyama T."/>
            <person name="Hasebe M."/>
            <person name="Maruyama T."/>
            <person name="Minagawa J."/>
            <person name="Obokata J."/>
            <person name="Shigenobu S."/>
        </authorList>
    </citation>
    <scope>NUCLEOTIDE SEQUENCE [LARGE SCALE GENOMIC DNA]</scope>
</reference>
<keyword evidence="2" id="KW-1185">Reference proteome</keyword>
<comment type="caution">
    <text evidence="1">The sequence shown here is derived from an EMBL/GenBank/DDBJ whole genome shotgun (WGS) entry which is preliminary data.</text>
</comment>
<organism evidence="1 2">
    <name type="scientific">Plakobranchus ocellatus</name>
    <dbReference type="NCBI Taxonomy" id="259542"/>
    <lineage>
        <taxon>Eukaryota</taxon>
        <taxon>Metazoa</taxon>
        <taxon>Spiralia</taxon>
        <taxon>Lophotrochozoa</taxon>
        <taxon>Mollusca</taxon>
        <taxon>Gastropoda</taxon>
        <taxon>Heterobranchia</taxon>
        <taxon>Euthyneura</taxon>
        <taxon>Panpulmonata</taxon>
        <taxon>Sacoglossa</taxon>
        <taxon>Placobranchoidea</taxon>
        <taxon>Plakobranchidae</taxon>
        <taxon>Plakobranchus</taxon>
    </lineage>
</organism>